<accession>T0QQU9</accession>
<proteinExistence type="predicted"/>
<organism evidence="1 2">
    <name type="scientific">Saprolegnia diclina (strain VS20)</name>
    <dbReference type="NCBI Taxonomy" id="1156394"/>
    <lineage>
        <taxon>Eukaryota</taxon>
        <taxon>Sar</taxon>
        <taxon>Stramenopiles</taxon>
        <taxon>Oomycota</taxon>
        <taxon>Saprolegniomycetes</taxon>
        <taxon>Saprolegniales</taxon>
        <taxon>Saprolegniaceae</taxon>
        <taxon>Saprolegnia</taxon>
    </lineage>
</organism>
<dbReference type="OMA" id="HNHRCHA"/>
<gene>
    <name evidence="1" type="ORF">SDRG_02362</name>
</gene>
<dbReference type="GeneID" id="19943089"/>
<name>T0QQU9_SAPDV</name>
<dbReference type="RefSeq" id="XP_008606168.1">
    <property type="nucleotide sequence ID" value="XM_008607946.1"/>
</dbReference>
<dbReference type="OrthoDB" id="64432at2759"/>
<dbReference type="VEuPathDB" id="FungiDB:SDRG_02362"/>
<dbReference type="AlphaFoldDB" id="T0QQU9"/>
<dbReference type="Proteomes" id="UP000030762">
    <property type="component" value="Unassembled WGS sequence"/>
</dbReference>
<dbReference type="EMBL" id="JH767136">
    <property type="protein sequence ID" value="EQC40469.1"/>
    <property type="molecule type" value="Genomic_DNA"/>
</dbReference>
<keyword evidence="2" id="KW-1185">Reference proteome</keyword>
<evidence type="ECO:0000313" key="1">
    <source>
        <dbReference type="EMBL" id="EQC40469.1"/>
    </source>
</evidence>
<evidence type="ECO:0000313" key="2">
    <source>
        <dbReference type="Proteomes" id="UP000030762"/>
    </source>
</evidence>
<reference evidence="1 2" key="1">
    <citation type="submission" date="2012-04" db="EMBL/GenBank/DDBJ databases">
        <title>The Genome Sequence of Saprolegnia declina VS20.</title>
        <authorList>
            <consortium name="The Broad Institute Genome Sequencing Platform"/>
            <person name="Russ C."/>
            <person name="Nusbaum C."/>
            <person name="Tyler B."/>
            <person name="van West P."/>
            <person name="Dieguez-Uribeondo J."/>
            <person name="de Bruijn I."/>
            <person name="Tripathy S."/>
            <person name="Jiang R."/>
            <person name="Young S.K."/>
            <person name="Zeng Q."/>
            <person name="Gargeya S."/>
            <person name="Fitzgerald M."/>
            <person name="Haas B."/>
            <person name="Abouelleil A."/>
            <person name="Alvarado L."/>
            <person name="Arachchi H.M."/>
            <person name="Berlin A."/>
            <person name="Chapman S.B."/>
            <person name="Goldberg J."/>
            <person name="Griggs A."/>
            <person name="Gujja S."/>
            <person name="Hansen M."/>
            <person name="Howarth C."/>
            <person name="Imamovic A."/>
            <person name="Larimer J."/>
            <person name="McCowen C."/>
            <person name="Montmayeur A."/>
            <person name="Murphy C."/>
            <person name="Neiman D."/>
            <person name="Pearson M."/>
            <person name="Priest M."/>
            <person name="Roberts A."/>
            <person name="Saif S."/>
            <person name="Shea T."/>
            <person name="Sisk P."/>
            <person name="Sykes S."/>
            <person name="Wortman J."/>
            <person name="Nusbaum C."/>
            <person name="Birren B."/>
        </authorList>
    </citation>
    <scope>NUCLEOTIDE SEQUENCE [LARGE SCALE GENOMIC DNA]</scope>
    <source>
        <strain evidence="1 2">VS20</strain>
    </source>
</reference>
<sequence>MDRRVLVKDDACGRLLALHLEQSGDEAAPRLIIHAHAFNPATSVFATSEKRVVCDLPVPKATYGTSELLAAAFVDDDGLGMHMLFLVLFLHAHGHVALVRVSPHLSAVDDLALLEVAAWHNHRCHARLVDGPRILLYSSSSKAMQLLAWNSNEDDGKLQPLTGEMALPATTLGMPQCQRIGTHLLLHTVLPDDVHVWETLPLWPLPSLEKRVKRDIPDLSPCAYLPAPTTSTTTSVYIRSSDDSRPTHLFVGTMAPSLVAYRYNCVVASLQLPGPAIDIQQAAVDATHGVLAVLCNDAQQTLLIVSAHDDTLTMVQEIALVDRVLIADFKGTGRDQLLCLSEQSVDDILGRWLLTDLSYVHTDPAKDKKVKKRKAKTKLHVQLDKMMPPDRSQKVDVSPSISTHFSSELLAIEQAMVHKAAQATADNTRLGRFVDEKKRLLELLYQHCAQTVDAQAAPEQDAPKTIELLALETVLPAETPAPAAVVSLSSLRRPSLWMLKHWEPVAAHHTPTSMVIDVALTVLHRASDVLTDVAVHAVSSSSLGSVSAHQPSVVPGAECNVVLQLALSYGVLEMACDLCIAYTDVGGGERLFQPLAPLAIGTADLLRLRATVPRPDIVTDLIVVSPHIDLTQAVPVLQAAMPERIEAQLLRPSIASLCMQSHSRIEARLMRAHLMQALDGCTVLMSPFSRTHMEGLQSCMRALRKELAFLQGSASVDDLRSAQIQLDVAMGHLHKALTERAETSGETRDT</sequence>
<protein>
    <submittedName>
        <fullName evidence="1">Uncharacterized protein</fullName>
    </submittedName>
</protein>
<dbReference type="InParanoid" id="T0QQU9"/>